<evidence type="ECO:0000256" key="2">
    <source>
        <dbReference type="ARBA" id="ARBA00023125"/>
    </source>
</evidence>
<dbReference type="GO" id="GO:0003677">
    <property type="term" value="F:DNA binding"/>
    <property type="evidence" value="ECO:0007669"/>
    <property type="project" value="UniProtKB-KW"/>
</dbReference>
<organism evidence="5 6">
    <name type="scientific">Priestia megaterium</name>
    <name type="common">Bacillus megaterium</name>
    <dbReference type="NCBI Taxonomy" id="1404"/>
    <lineage>
        <taxon>Bacteria</taxon>
        <taxon>Bacillati</taxon>
        <taxon>Bacillota</taxon>
        <taxon>Bacilli</taxon>
        <taxon>Bacillales</taxon>
        <taxon>Bacillaceae</taxon>
        <taxon>Priestia</taxon>
    </lineage>
</organism>
<dbReference type="Proteomes" id="UP001165240">
    <property type="component" value="Unassembled WGS sequence"/>
</dbReference>
<accession>A0AAX6BHT5</accession>
<dbReference type="InterPro" id="IPR036390">
    <property type="entry name" value="WH_DNA-bd_sf"/>
</dbReference>
<dbReference type="InterPro" id="IPR002577">
    <property type="entry name" value="HTH_HxlR"/>
</dbReference>
<dbReference type="PANTHER" id="PTHR33204:SF29">
    <property type="entry name" value="TRANSCRIPTIONAL REGULATOR"/>
    <property type="match status" value="1"/>
</dbReference>
<sequence length="267" mass="31251">MQKYNIPVEAALEVIGGKWKVVILCHLILGTRRTGELKRLMPGITQKMLTQQLRELEEDGMITRFIYNQVPPKVEYSLTKYGQSLKDILDSLCTWGEKHIERKYENKFDVLKESILNEHIQVSPRIINMDESTEIKKYNIPVEAALEVIGGKWKVVILCHLILGTRRTGELKRLMPGITQKMLTQQLRELEEDGMITRFIYNQVPPKVEYSLTKYGQSLKDILDWLCAWGGRHIERNYENKFDMVKESILNEHMKKIQNEAEDLYIE</sequence>
<dbReference type="PANTHER" id="PTHR33204">
    <property type="entry name" value="TRANSCRIPTIONAL REGULATOR, MARR FAMILY"/>
    <property type="match status" value="1"/>
</dbReference>
<evidence type="ECO:0000313" key="6">
    <source>
        <dbReference type="Proteomes" id="UP001165240"/>
    </source>
</evidence>
<protein>
    <recommendedName>
        <fullName evidence="4">HTH hxlR-type domain-containing protein</fullName>
    </recommendedName>
</protein>
<reference evidence="5" key="1">
    <citation type="journal article" date="2024" name="Appl Microbiol">
        <title>Effect of kuratsuki Bacillus and Priestia on Taste of Sake.</title>
        <authorList>
            <person name="Kobayashi K."/>
            <person name="Nishida H."/>
        </authorList>
    </citation>
    <scope>NUCLEOTIDE SEQUENCE</scope>
    <source>
        <strain evidence="5">B-12</strain>
    </source>
</reference>
<dbReference type="EMBL" id="BSYK01000001">
    <property type="protein sequence ID" value="GMG73322.1"/>
    <property type="molecule type" value="Genomic_DNA"/>
</dbReference>
<dbReference type="SUPFAM" id="SSF46785">
    <property type="entry name" value="Winged helix' DNA-binding domain"/>
    <property type="match status" value="2"/>
</dbReference>
<feature type="domain" description="HTH hxlR-type" evidence="4">
    <location>
        <begin position="140"/>
        <end position="238"/>
    </location>
</feature>
<gene>
    <name evidence="5" type="ORF">ShirakiTB12_17900</name>
</gene>
<dbReference type="PROSITE" id="PS51118">
    <property type="entry name" value="HTH_HXLR"/>
    <property type="match status" value="2"/>
</dbReference>
<dbReference type="Pfam" id="PF01638">
    <property type="entry name" value="HxlR"/>
    <property type="match status" value="2"/>
</dbReference>
<dbReference type="InterPro" id="IPR036388">
    <property type="entry name" value="WH-like_DNA-bd_sf"/>
</dbReference>
<dbReference type="AlphaFoldDB" id="A0AAX6BHT5"/>
<evidence type="ECO:0000256" key="3">
    <source>
        <dbReference type="ARBA" id="ARBA00023163"/>
    </source>
</evidence>
<keyword evidence="3" id="KW-0804">Transcription</keyword>
<proteinExistence type="predicted"/>
<name>A0AAX6BHT5_PRIMG</name>
<dbReference type="Gene3D" id="1.10.10.10">
    <property type="entry name" value="Winged helix-like DNA-binding domain superfamily/Winged helix DNA-binding domain"/>
    <property type="match status" value="2"/>
</dbReference>
<feature type="domain" description="HTH hxlR-type" evidence="4">
    <location>
        <begin position="6"/>
        <end position="104"/>
    </location>
</feature>
<evidence type="ECO:0000256" key="1">
    <source>
        <dbReference type="ARBA" id="ARBA00023015"/>
    </source>
</evidence>
<evidence type="ECO:0000313" key="5">
    <source>
        <dbReference type="EMBL" id="GMG73322.1"/>
    </source>
</evidence>
<keyword evidence="2" id="KW-0238">DNA-binding</keyword>
<evidence type="ECO:0000259" key="4">
    <source>
        <dbReference type="PROSITE" id="PS51118"/>
    </source>
</evidence>
<keyword evidence="1" id="KW-0805">Transcription regulation</keyword>
<comment type="caution">
    <text evidence="5">The sequence shown here is derived from an EMBL/GenBank/DDBJ whole genome shotgun (WGS) entry which is preliminary data.</text>
</comment>